<reference evidence="1 2" key="1">
    <citation type="submission" date="2023-12" db="EMBL/GenBank/DDBJ databases">
        <title>Gut-associated functions are favored during microbiome assembly across C. elegans life.</title>
        <authorList>
            <person name="Zimmermann J."/>
        </authorList>
    </citation>
    <scope>NUCLEOTIDE SEQUENCE [LARGE SCALE GENOMIC DNA]</scope>
    <source>
        <strain evidence="1 2">JUb134</strain>
    </source>
</reference>
<organism evidence="1 2">
    <name type="scientific">Sphingomonas molluscorum</name>
    <dbReference type="NCBI Taxonomy" id="418184"/>
    <lineage>
        <taxon>Bacteria</taxon>
        <taxon>Pseudomonadati</taxon>
        <taxon>Pseudomonadota</taxon>
        <taxon>Alphaproteobacteria</taxon>
        <taxon>Sphingomonadales</taxon>
        <taxon>Sphingomonadaceae</taxon>
        <taxon>Sphingomonas</taxon>
    </lineage>
</organism>
<dbReference type="EMBL" id="JBBGZA010000001">
    <property type="protein sequence ID" value="MEJ5095156.1"/>
    <property type="molecule type" value="Genomic_DNA"/>
</dbReference>
<comment type="caution">
    <text evidence="1">The sequence shown here is derived from an EMBL/GenBank/DDBJ whole genome shotgun (WGS) entry which is preliminary data.</text>
</comment>
<evidence type="ECO:0000313" key="1">
    <source>
        <dbReference type="EMBL" id="MEJ5095156.1"/>
    </source>
</evidence>
<accession>A0ABU8Q6L1</accession>
<protein>
    <submittedName>
        <fullName evidence="1">Uncharacterized protein</fullName>
    </submittedName>
</protein>
<evidence type="ECO:0000313" key="2">
    <source>
        <dbReference type="Proteomes" id="UP001380365"/>
    </source>
</evidence>
<sequence length="62" mass="6466">MDQPQANPGLARIDAALRRIEAAARARAAAAESLEQRHAALRASMAEAITALDQVIAGQGDD</sequence>
<dbReference type="RefSeq" id="WP_132881983.1">
    <property type="nucleotide sequence ID" value="NZ_JBBGZA010000001.1"/>
</dbReference>
<name>A0ABU8Q6L1_9SPHN</name>
<proteinExistence type="predicted"/>
<dbReference type="Proteomes" id="UP001380365">
    <property type="component" value="Unassembled WGS sequence"/>
</dbReference>
<gene>
    <name evidence="1" type="ORF">WH159_11485</name>
</gene>
<keyword evidence="2" id="KW-1185">Reference proteome</keyword>